<dbReference type="Proteomes" id="UP000199600">
    <property type="component" value="Unassembled WGS sequence"/>
</dbReference>
<dbReference type="EMBL" id="FLQY01000033">
    <property type="protein sequence ID" value="SBT04394.1"/>
    <property type="molecule type" value="Genomic_DNA"/>
</dbReference>
<evidence type="ECO:0000313" key="2">
    <source>
        <dbReference type="EMBL" id="SBT04394.1"/>
    </source>
</evidence>
<dbReference type="SUPFAM" id="SSF54427">
    <property type="entry name" value="NTF2-like"/>
    <property type="match status" value="1"/>
</dbReference>
<dbReference type="AlphaFoldDB" id="A0A1A8XGT5"/>
<dbReference type="InterPro" id="IPR032710">
    <property type="entry name" value="NTF2-like_dom_sf"/>
</dbReference>
<feature type="domain" description="SnoaL-like" evidence="1">
    <location>
        <begin position="6"/>
        <end position="114"/>
    </location>
</feature>
<proteinExistence type="predicted"/>
<evidence type="ECO:0000259" key="1">
    <source>
        <dbReference type="Pfam" id="PF13474"/>
    </source>
</evidence>
<accession>A0A1A8XGT5</accession>
<gene>
    <name evidence="2" type="ORF">PROAA_1280003</name>
</gene>
<dbReference type="InterPro" id="IPR037401">
    <property type="entry name" value="SnoaL-like"/>
</dbReference>
<protein>
    <recommendedName>
        <fullName evidence="1">SnoaL-like domain-containing protein</fullName>
    </recommendedName>
</protein>
<keyword evidence="3" id="KW-1185">Reference proteome</keyword>
<reference evidence="2 3" key="1">
    <citation type="submission" date="2016-06" db="EMBL/GenBank/DDBJ databases">
        <authorList>
            <person name="Kjaerup R.B."/>
            <person name="Dalgaard T.S."/>
            <person name="Juul-Madsen H.R."/>
        </authorList>
    </citation>
    <scope>NUCLEOTIDE SEQUENCE [LARGE SCALE GENOMIC DNA]</scope>
    <source>
        <strain evidence="2">2</strain>
    </source>
</reference>
<dbReference type="Gene3D" id="3.10.450.50">
    <property type="match status" value="1"/>
</dbReference>
<dbReference type="RefSeq" id="WP_186409766.1">
    <property type="nucleotide sequence ID" value="NZ_FLQY01000033.1"/>
</dbReference>
<organism evidence="2 3">
    <name type="scientific">Candidatus Propionivibrio aalborgensis</name>
    <dbReference type="NCBI Taxonomy" id="1860101"/>
    <lineage>
        <taxon>Bacteria</taxon>
        <taxon>Pseudomonadati</taxon>
        <taxon>Pseudomonadota</taxon>
        <taxon>Betaproteobacteria</taxon>
        <taxon>Rhodocyclales</taxon>
        <taxon>Rhodocyclaceae</taxon>
        <taxon>Propionivibrio</taxon>
    </lineage>
</organism>
<evidence type="ECO:0000313" key="3">
    <source>
        <dbReference type="Proteomes" id="UP000199600"/>
    </source>
</evidence>
<name>A0A1A8XGT5_9RHOO</name>
<sequence length="132" mass="14548">MEHQQIKQAIEAADEAITGEDFDSLMAFYADDAALVIKPGLIVRGKEHIHKAFVAIAEHFGHNLVVKQGEMQVVQGGNTALVIMETILETRDPTGLLSCTTRRATYVFREEPNGEWLCVIDNSYGTDLLGAM</sequence>
<dbReference type="Pfam" id="PF13474">
    <property type="entry name" value="SnoaL_3"/>
    <property type="match status" value="1"/>
</dbReference>